<protein>
    <submittedName>
        <fullName evidence="2">Ovule protein</fullName>
    </submittedName>
</protein>
<sequence length="93" mass="10808">MLIKNNSKKINTKSVLWNYTYLIHMHLEYPWPCSPFTKTDPFSSTVSIRLSEDDASIDFDSLLSLSPKRVRAKRDAFSKTVSNTGRYPRLQPR</sequence>
<accession>A0A1I7YSU0</accession>
<name>A0A1I7YSU0_9BILA</name>
<organism evidence="1 2">
    <name type="scientific">Steinernema glaseri</name>
    <dbReference type="NCBI Taxonomy" id="37863"/>
    <lineage>
        <taxon>Eukaryota</taxon>
        <taxon>Metazoa</taxon>
        <taxon>Ecdysozoa</taxon>
        <taxon>Nematoda</taxon>
        <taxon>Chromadorea</taxon>
        <taxon>Rhabditida</taxon>
        <taxon>Tylenchina</taxon>
        <taxon>Panagrolaimomorpha</taxon>
        <taxon>Strongyloidoidea</taxon>
        <taxon>Steinernematidae</taxon>
        <taxon>Steinernema</taxon>
    </lineage>
</organism>
<dbReference type="Proteomes" id="UP000095287">
    <property type="component" value="Unplaced"/>
</dbReference>
<keyword evidence="1" id="KW-1185">Reference proteome</keyword>
<proteinExistence type="predicted"/>
<reference evidence="2" key="1">
    <citation type="submission" date="2016-11" db="UniProtKB">
        <authorList>
            <consortium name="WormBaseParasite"/>
        </authorList>
    </citation>
    <scope>IDENTIFICATION</scope>
</reference>
<evidence type="ECO:0000313" key="1">
    <source>
        <dbReference type="Proteomes" id="UP000095287"/>
    </source>
</evidence>
<evidence type="ECO:0000313" key="2">
    <source>
        <dbReference type="WBParaSite" id="L893_g19483.t1"/>
    </source>
</evidence>
<dbReference type="AlphaFoldDB" id="A0A1I7YSU0"/>
<dbReference type="WBParaSite" id="L893_g19483.t1">
    <property type="protein sequence ID" value="L893_g19483.t1"/>
    <property type="gene ID" value="L893_g19483"/>
</dbReference>